<keyword evidence="2" id="KW-1185">Reference proteome</keyword>
<evidence type="ECO:0000313" key="1">
    <source>
        <dbReference type="EMBL" id="TNN85129.1"/>
    </source>
</evidence>
<reference evidence="1 2" key="1">
    <citation type="submission" date="2019-03" db="EMBL/GenBank/DDBJ databases">
        <title>First draft genome of Liparis tanakae, snailfish: a comprehensive survey of snailfish specific genes.</title>
        <authorList>
            <person name="Kim W."/>
            <person name="Song I."/>
            <person name="Jeong J.-H."/>
            <person name="Kim D."/>
            <person name="Kim S."/>
            <person name="Ryu S."/>
            <person name="Song J.Y."/>
            <person name="Lee S.K."/>
        </authorList>
    </citation>
    <scope>NUCLEOTIDE SEQUENCE [LARGE SCALE GENOMIC DNA]</scope>
    <source>
        <tissue evidence="1">Muscle</tissue>
    </source>
</reference>
<organism evidence="1 2">
    <name type="scientific">Liparis tanakae</name>
    <name type="common">Tanaka's snailfish</name>
    <dbReference type="NCBI Taxonomy" id="230148"/>
    <lineage>
        <taxon>Eukaryota</taxon>
        <taxon>Metazoa</taxon>
        <taxon>Chordata</taxon>
        <taxon>Craniata</taxon>
        <taxon>Vertebrata</taxon>
        <taxon>Euteleostomi</taxon>
        <taxon>Actinopterygii</taxon>
        <taxon>Neopterygii</taxon>
        <taxon>Teleostei</taxon>
        <taxon>Neoteleostei</taxon>
        <taxon>Acanthomorphata</taxon>
        <taxon>Eupercaria</taxon>
        <taxon>Perciformes</taxon>
        <taxon>Cottioidei</taxon>
        <taxon>Cottales</taxon>
        <taxon>Liparidae</taxon>
        <taxon>Liparis</taxon>
    </lineage>
</organism>
<comment type="caution">
    <text evidence="1">The sequence shown here is derived from an EMBL/GenBank/DDBJ whole genome shotgun (WGS) entry which is preliminary data.</text>
</comment>
<proteinExistence type="predicted"/>
<dbReference type="AlphaFoldDB" id="A0A4Z2J4J3"/>
<accession>A0A4Z2J4J3</accession>
<gene>
    <name evidence="1" type="ORF">EYF80_004479</name>
</gene>
<protein>
    <submittedName>
        <fullName evidence="1">Uncharacterized protein</fullName>
    </submittedName>
</protein>
<name>A0A4Z2J4J3_9TELE</name>
<sequence length="97" mass="10671">MTQQANQKIVVCISSSFLPQPSQKSDEKIETSFKNSRASIRAASRGASATEWEQNRPDCVGREALARDQVHLKPPLILQWAAEPLYSPNATSNTCLA</sequence>
<dbReference type="EMBL" id="SRLO01000022">
    <property type="protein sequence ID" value="TNN85129.1"/>
    <property type="molecule type" value="Genomic_DNA"/>
</dbReference>
<evidence type="ECO:0000313" key="2">
    <source>
        <dbReference type="Proteomes" id="UP000314294"/>
    </source>
</evidence>
<dbReference type="Proteomes" id="UP000314294">
    <property type="component" value="Unassembled WGS sequence"/>
</dbReference>